<dbReference type="PROSITE" id="PS51318">
    <property type="entry name" value="TAT"/>
    <property type="match status" value="1"/>
</dbReference>
<evidence type="ECO:0000256" key="1">
    <source>
        <dbReference type="ARBA" id="ARBA00004752"/>
    </source>
</evidence>
<dbReference type="SUPFAM" id="SSF141523">
    <property type="entry name" value="L,D-transpeptidase catalytic domain-like"/>
    <property type="match status" value="1"/>
</dbReference>
<evidence type="ECO:0000256" key="8">
    <source>
        <dbReference type="SAM" id="SignalP"/>
    </source>
</evidence>
<dbReference type="InterPro" id="IPR041280">
    <property type="entry name" value="Big_10"/>
</dbReference>
<evidence type="ECO:0000256" key="6">
    <source>
        <dbReference type="ARBA" id="ARBA00023316"/>
    </source>
</evidence>
<dbReference type="Pfam" id="PF17964">
    <property type="entry name" value="Big_10"/>
    <property type="match status" value="1"/>
</dbReference>
<dbReference type="Pfam" id="PF03734">
    <property type="entry name" value="YkuD"/>
    <property type="match status" value="1"/>
</dbReference>
<sequence>MSSRSGFLRRAILLVAVSALGLGLAPAASAQLQVPDPATASAEMNLPSVETAPVPGAGILPFVPTYPVLGPTRPVPNYGNVGVFPSENEVVGVASPIHFFFDRPITDRRLAEQTIGIRTEPNVAGKFYWINDRELRWRPLNFWPERSAVTVWAAGRQHTFRTGDALIATYDDHTKKVTVTRSGQVVREMRASSGEAPRWSTYNGIYYTGQRGRAVRMNSALFGLRVEDGGYDSIVNDAVRLSYDGIYIHSAPWSIADQGVRNATHGCINVSPEDAAWYYNNSKNGDPFIVKNSVGRQFGAFDGQGDWNY</sequence>
<feature type="domain" description="L,D-TPase catalytic" evidence="9">
    <location>
        <begin position="166"/>
        <end position="291"/>
    </location>
</feature>
<dbReference type="CDD" id="cd16913">
    <property type="entry name" value="YkuD_like"/>
    <property type="match status" value="1"/>
</dbReference>
<name>A0A173LQ24_9ACTN</name>
<feature type="active site" description="Proton donor/acceptor" evidence="7">
    <location>
        <position position="249"/>
    </location>
</feature>
<keyword evidence="3 7" id="KW-0133">Cell shape</keyword>
<dbReference type="CDD" id="cd13431">
    <property type="entry name" value="LDT_IgD_like_1"/>
    <property type="match status" value="1"/>
</dbReference>
<keyword evidence="4 7" id="KW-0573">Peptidoglycan synthesis</keyword>
<dbReference type="AlphaFoldDB" id="A0A173LQ24"/>
<dbReference type="STRING" id="499555.BJL86_3035"/>
<evidence type="ECO:0000256" key="5">
    <source>
        <dbReference type="ARBA" id="ARBA00023315"/>
    </source>
</evidence>
<evidence type="ECO:0000256" key="4">
    <source>
        <dbReference type="ARBA" id="ARBA00022984"/>
    </source>
</evidence>
<feature type="chain" id="PRO_5039561124" evidence="8">
    <location>
        <begin position="31"/>
        <end position="309"/>
    </location>
</feature>
<dbReference type="PANTHER" id="PTHR30582">
    <property type="entry name" value="L,D-TRANSPEPTIDASE"/>
    <property type="match status" value="1"/>
</dbReference>
<proteinExistence type="predicted"/>
<dbReference type="GO" id="GO:0071555">
    <property type="term" value="P:cell wall organization"/>
    <property type="evidence" value="ECO:0007669"/>
    <property type="project" value="UniProtKB-UniRule"/>
</dbReference>
<dbReference type="InterPro" id="IPR005490">
    <property type="entry name" value="LD_TPept_cat_dom"/>
</dbReference>
<reference evidence="10 11" key="1">
    <citation type="submission" date="2016-06" db="EMBL/GenBank/DDBJ databases">
        <title>Complete genome sequence of a saline-alkali tolerant type strain Dietzia timorensis ID05-A0528T.</title>
        <authorList>
            <person name="Wu X."/>
        </authorList>
    </citation>
    <scope>NUCLEOTIDE SEQUENCE [LARGE SCALE GENOMIC DNA]</scope>
    <source>
        <strain evidence="10 11">ID05-A0528</strain>
    </source>
</reference>
<evidence type="ECO:0000256" key="3">
    <source>
        <dbReference type="ARBA" id="ARBA00022960"/>
    </source>
</evidence>
<keyword evidence="2" id="KW-0808">Transferase</keyword>
<dbReference type="GO" id="GO:0018104">
    <property type="term" value="P:peptidoglycan-protein cross-linking"/>
    <property type="evidence" value="ECO:0007669"/>
    <property type="project" value="TreeGrafter"/>
</dbReference>
<dbReference type="PANTHER" id="PTHR30582:SF2">
    <property type="entry name" value="L,D-TRANSPEPTIDASE YCIB-RELATED"/>
    <property type="match status" value="1"/>
</dbReference>
<keyword evidence="11" id="KW-1185">Reference proteome</keyword>
<dbReference type="InterPro" id="IPR050979">
    <property type="entry name" value="LD-transpeptidase"/>
</dbReference>
<dbReference type="EMBL" id="CP015961">
    <property type="protein sequence ID" value="ANI93794.1"/>
    <property type="molecule type" value="Genomic_DNA"/>
</dbReference>
<keyword evidence="5" id="KW-0012">Acyltransferase</keyword>
<evidence type="ECO:0000259" key="9">
    <source>
        <dbReference type="PROSITE" id="PS52029"/>
    </source>
</evidence>
<dbReference type="KEGG" id="dtm:BJL86_3035"/>
<evidence type="ECO:0000256" key="2">
    <source>
        <dbReference type="ARBA" id="ARBA00022679"/>
    </source>
</evidence>
<gene>
    <name evidence="10" type="ORF">BJL86_3035</name>
</gene>
<dbReference type="Gene3D" id="2.60.40.3710">
    <property type="match status" value="1"/>
</dbReference>
<keyword evidence="6 7" id="KW-0961">Cell wall biogenesis/degradation</keyword>
<protein>
    <submittedName>
        <fullName evidence="10">Putative L,D-transpeptidase LppS</fullName>
    </submittedName>
</protein>
<dbReference type="GO" id="GO:0016746">
    <property type="term" value="F:acyltransferase activity"/>
    <property type="evidence" value="ECO:0007669"/>
    <property type="project" value="UniProtKB-KW"/>
</dbReference>
<evidence type="ECO:0000256" key="7">
    <source>
        <dbReference type="PROSITE-ProRule" id="PRU01373"/>
    </source>
</evidence>
<dbReference type="RefSeq" id="WP_067474091.1">
    <property type="nucleotide sequence ID" value="NZ_CP015961.1"/>
</dbReference>
<dbReference type="UniPathway" id="UPA00219"/>
<dbReference type="Proteomes" id="UP000186104">
    <property type="component" value="Chromosome"/>
</dbReference>
<dbReference type="Gene3D" id="2.40.440.10">
    <property type="entry name" value="L,D-transpeptidase catalytic domain-like"/>
    <property type="match status" value="1"/>
</dbReference>
<organism evidence="10 11">
    <name type="scientific">Dietzia timorensis</name>
    <dbReference type="NCBI Taxonomy" id="499555"/>
    <lineage>
        <taxon>Bacteria</taxon>
        <taxon>Bacillati</taxon>
        <taxon>Actinomycetota</taxon>
        <taxon>Actinomycetes</taxon>
        <taxon>Mycobacteriales</taxon>
        <taxon>Dietziaceae</taxon>
        <taxon>Dietzia</taxon>
    </lineage>
</organism>
<feature type="active site" description="Nucleophile" evidence="7">
    <location>
        <position position="267"/>
    </location>
</feature>
<evidence type="ECO:0000313" key="11">
    <source>
        <dbReference type="Proteomes" id="UP000186104"/>
    </source>
</evidence>
<dbReference type="GO" id="GO:0008360">
    <property type="term" value="P:regulation of cell shape"/>
    <property type="evidence" value="ECO:0007669"/>
    <property type="project" value="UniProtKB-UniRule"/>
</dbReference>
<evidence type="ECO:0000313" key="10">
    <source>
        <dbReference type="EMBL" id="ANI93794.1"/>
    </source>
</evidence>
<dbReference type="GO" id="GO:0005576">
    <property type="term" value="C:extracellular region"/>
    <property type="evidence" value="ECO:0007669"/>
    <property type="project" value="TreeGrafter"/>
</dbReference>
<dbReference type="OrthoDB" id="5242354at2"/>
<comment type="pathway">
    <text evidence="1 7">Cell wall biogenesis; peptidoglycan biosynthesis.</text>
</comment>
<keyword evidence="8" id="KW-0732">Signal</keyword>
<feature type="signal peptide" evidence="8">
    <location>
        <begin position="1"/>
        <end position="30"/>
    </location>
</feature>
<dbReference type="InterPro" id="IPR006311">
    <property type="entry name" value="TAT_signal"/>
</dbReference>
<dbReference type="PROSITE" id="PS52029">
    <property type="entry name" value="LD_TPASE"/>
    <property type="match status" value="1"/>
</dbReference>
<dbReference type="GO" id="GO:0071972">
    <property type="term" value="F:peptidoglycan L,D-transpeptidase activity"/>
    <property type="evidence" value="ECO:0007669"/>
    <property type="project" value="TreeGrafter"/>
</dbReference>
<accession>A0A173LQ24</accession>
<dbReference type="InterPro" id="IPR038063">
    <property type="entry name" value="Transpep_catalytic_dom"/>
</dbReference>